<dbReference type="KEGG" id="abat:CFX1CAM_0925"/>
<accession>A0A1Y6K7I1</accession>
<dbReference type="EMBL" id="LT859958">
    <property type="protein sequence ID" value="SMX53990.1"/>
    <property type="molecule type" value="Genomic_DNA"/>
</dbReference>
<name>A0A1Y6K7I1_9CHLR</name>
<reference evidence="3" key="1">
    <citation type="submission" date="2017-05" db="EMBL/GenBank/DDBJ databases">
        <authorList>
            <person name="Kirkegaard R."/>
            <person name="Mcilroy J S."/>
        </authorList>
    </citation>
    <scope>NUCLEOTIDE SEQUENCE [LARGE SCALE GENOMIC DNA]</scope>
</reference>
<organism evidence="2 3">
    <name type="scientific">Candidatus Brevifilum fermentans</name>
    <dbReference type="NCBI Taxonomy" id="1986204"/>
    <lineage>
        <taxon>Bacteria</taxon>
        <taxon>Bacillati</taxon>
        <taxon>Chloroflexota</taxon>
        <taxon>Anaerolineae</taxon>
        <taxon>Anaerolineales</taxon>
        <taxon>Anaerolineaceae</taxon>
        <taxon>Candidatus Brevifilum</taxon>
    </lineage>
</organism>
<dbReference type="Pfam" id="PF12750">
    <property type="entry name" value="Maff2"/>
    <property type="match status" value="1"/>
</dbReference>
<sequence>MEFFNGAVNILKILVIALAAGLSVWGVINLLEGYGNDNPGAKSQGIKQFWPGVMSS</sequence>
<proteinExistence type="predicted"/>
<dbReference type="InterPro" id="IPR024272">
    <property type="entry name" value="MAFF-rel"/>
</dbReference>
<evidence type="ECO:0000256" key="1">
    <source>
        <dbReference type="SAM" id="Phobius"/>
    </source>
</evidence>
<dbReference type="AlphaFoldDB" id="A0A1Y6K7I1"/>
<keyword evidence="3" id="KW-1185">Reference proteome</keyword>
<keyword evidence="1" id="KW-0472">Membrane</keyword>
<evidence type="ECO:0000313" key="2">
    <source>
        <dbReference type="EMBL" id="SMX53990.1"/>
    </source>
</evidence>
<keyword evidence="1" id="KW-1133">Transmembrane helix</keyword>
<protein>
    <recommendedName>
        <fullName evidence="4">Maff2 family protein</fullName>
    </recommendedName>
</protein>
<feature type="transmembrane region" description="Helical" evidence="1">
    <location>
        <begin position="7"/>
        <end position="28"/>
    </location>
</feature>
<gene>
    <name evidence="2" type="ORF">CFX1CAM_0925</name>
</gene>
<evidence type="ECO:0008006" key="4">
    <source>
        <dbReference type="Google" id="ProtNLM"/>
    </source>
</evidence>
<keyword evidence="1" id="KW-0812">Transmembrane</keyword>
<evidence type="ECO:0000313" key="3">
    <source>
        <dbReference type="Proteomes" id="UP000195514"/>
    </source>
</evidence>
<dbReference type="OrthoDB" id="9801976at2"/>
<dbReference type="Proteomes" id="UP000195514">
    <property type="component" value="Chromosome I"/>
</dbReference>